<evidence type="ECO:0000256" key="1">
    <source>
        <dbReference type="ARBA" id="ARBA00001974"/>
    </source>
</evidence>
<dbReference type="EC" id="1.4.3.3" evidence="6"/>
<keyword evidence="4" id="KW-0274">FAD</keyword>
<organism evidence="10 11">
    <name type="scientific">Gloeobacter kilaueensis (strain ATCC BAA-2537 / CCAP 1431/1 / ULC 316 / JS1)</name>
    <dbReference type="NCBI Taxonomy" id="1183438"/>
    <lineage>
        <taxon>Bacteria</taxon>
        <taxon>Bacillati</taxon>
        <taxon>Cyanobacteriota</taxon>
        <taxon>Cyanophyceae</taxon>
        <taxon>Gloeobacterales</taxon>
        <taxon>Gloeobacteraceae</taxon>
        <taxon>Gloeobacter</taxon>
    </lineage>
</organism>
<dbReference type="KEGG" id="glj:GKIL_3983"/>
<dbReference type="Pfam" id="PF01266">
    <property type="entry name" value="DAO"/>
    <property type="match status" value="2"/>
</dbReference>
<dbReference type="Gene3D" id="3.30.9.10">
    <property type="entry name" value="D-Amino Acid Oxidase, subunit A, domain 2"/>
    <property type="match status" value="1"/>
</dbReference>
<dbReference type="PATRIC" id="fig|1183438.3.peg.3920"/>
<feature type="domain" description="FAD dependent oxidoreductase" evidence="9">
    <location>
        <begin position="100"/>
        <end position="376"/>
    </location>
</feature>
<dbReference type="OrthoDB" id="246701at2"/>
<dbReference type="STRING" id="1183438.GKIL_3983"/>
<evidence type="ECO:0000313" key="11">
    <source>
        <dbReference type="Proteomes" id="UP000017396"/>
    </source>
</evidence>
<sequence>MKRRRLLGAATLIAATNNRAAAQSTRSRPLARVQVSFERIVRTVVGLRPYRPTGFVLRSEVYGDKVIVHNYGHGGGGVSLSWGTAQLATDLAAATGRDRYAVLGCGAVGLATARLLQDRGFAVTIYAAELPPQTTSNIAGAQWSPVSVFEPEKISPAFSEQFVLASQLSYRYFQNLVGDHYGVRWIENYYLGEQPDRSFIDYVRREGIVSLYPDIVSLQPGDHAFAARYVTRFMTMLIEPPVYLNAVLRDFLLRGGTVRVQRFADRKQILALEEATIVNCTGLGAKSLFVDDELIPIKGQLSVLLPQPEIDYLTLAPDALYMFPRRDGILLGGTFERGVGSPEVNEPARTRIVGAHAQIFAQMHERLPDCRAGLFQPKGAAHPESGRL</sequence>
<evidence type="ECO:0000313" key="10">
    <source>
        <dbReference type="EMBL" id="AGY60229.1"/>
    </source>
</evidence>
<keyword evidence="5 10" id="KW-0560">Oxidoreductase</keyword>
<dbReference type="GO" id="GO:0071949">
    <property type="term" value="F:FAD binding"/>
    <property type="evidence" value="ECO:0007669"/>
    <property type="project" value="InterPro"/>
</dbReference>
<dbReference type="GO" id="GO:0003884">
    <property type="term" value="F:D-amino-acid oxidase activity"/>
    <property type="evidence" value="ECO:0007669"/>
    <property type="project" value="UniProtKB-EC"/>
</dbReference>
<feature type="domain" description="FAD dependent oxidoreductase" evidence="9">
    <location>
        <begin position="33"/>
        <end position="91"/>
    </location>
</feature>
<comment type="similarity">
    <text evidence="2">Belongs to the DAMOX/DASOX family.</text>
</comment>
<dbReference type="GO" id="GO:0005737">
    <property type="term" value="C:cytoplasm"/>
    <property type="evidence" value="ECO:0007669"/>
    <property type="project" value="TreeGrafter"/>
</dbReference>
<dbReference type="SUPFAM" id="SSF51971">
    <property type="entry name" value="Nucleotide-binding domain"/>
    <property type="match status" value="2"/>
</dbReference>
<comment type="cofactor">
    <cofactor evidence="1">
        <name>FAD</name>
        <dbReference type="ChEBI" id="CHEBI:57692"/>
    </cofactor>
</comment>
<protein>
    <recommendedName>
        <fullName evidence="7">D-amino-acid oxidase</fullName>
        <ecNumber evidence="6">1.4.3.3</ecNumber>
    </recommendedName>
</protein>
<accession>U5QRF4</accession>
<keyword evidence="11" id="KW-1185">Reference proteome</keyword>
<keyword evidence="3" id="KW-0285">Flavoprotein</keyword>
<dbReference type="InterPro" id="IPR006076">
    <property type="entry name" value="FAD-dep_OxRdtase"/>
</dbReference>
<dbReference type="InterPro" id="IPR006181">
    <property type="entry name" value="D-amino_acid_oxidase_CS"/>
</dbReference>
<evidence type="ECO:0000256" key="6">
    <source>
        <dbReference type="ARBA" id="ARBA00039101"/>
    </source>
</evidence>
<dbReference type="EMBL" id="CP003587">
    <property type="protein sequence ID" value="AGY60229.1"/>
    <property type="molecule type" value="Genomic_DNA"/>
</dbReference>
<dbReference type="PROSITE" id="PS00677">
    <property type="entry name" value="DAO"/>
    <property type="match status" value="1"/>
</dbReference>
<dbReference type="Gene3D" id="3.40.50.720">
    <property type="entry name" value="NAD(P)-binding Rossmann-like Domain"/>
    <property type="match status" value="2"/>
</dbReference>
<gene>
    <name evidence="10" type="ORF">GKIL_3983</name>
</gene>
<dbReference type="PANTHER" id="PTHR11530:SF11">
    <property type="entry name" value="D-ASPARTATE OXIDASE"/>
    <property type="match status" value="1"/>
</dbReference>
<dbReference type="PANTHER" id="PTHR11530">
    <property type="entry name" value="D-AMINO ACID OXIDASE"/>
    <property type="match status" value="1"/>
</dbReference>
<evidence type="ECO:0000259" key="9">
    <source>
        <dbReference type="Pfam" id="PF01266"/>
    </source>
</evidence>
<evidence type="ECO:0000256" key="7">
    <source>
        <dbReference type="ARBA" id="ARBA00039751"/>
    </source>
</evidence>
<evidence type="ECO:0000256" key="4">
    <source>
        <dbReference type="ARBA" id="ARBA00022827"/>
    </source>
</evidence>
<proteinExistence type="inferred from homology"/>
<dbReference type="AlphaFoldDB" id="U5QRF4"/>
<evidence type="ECO:0000256" key="5">
    <source>
        <dbReference type="ARBA" id="ARBA00023002"/>
    </source>
</evidence>
<evidence type="ECO:0000256" key="2">
    <source>
        <dbReference type="ARBA" id="ARBA00006730"/>
    </source>
</evidence>
<name>U5QRF4_GLOK1</name>
<evidence type="ECO:0000256" key="3">
    <source>
        <dbReference type="ARBA" id="ARBA00022630"/>
    </source>
</evidence>
<dbReference type="RefSeq" id="WP_023175564.1">
    <property type="nucleotide sequence ID" value="NC_022600.1"/>
</dbReference>
<dbReference type="InterPro" id="IPR023209">
    <property type="entry name" value="DAO"/>
</dbReference>
<comment type="catalytic activity">
    <reaction evidence="8">
        <text>a D-alpha-amino acid + O2 + H2O = a 2-oxocarboxylate + H2O2 + NH4(+)</text>
        <dbReference type="Rhea" id="RHEA:21816"/>
        <dbReference type="ChEBI" id="CHEBI:15377"/>
        <dbReference type="ChEBI" id="CHEBI:15379"/>
        <dbReference type="ChEBI" id="CHEBI:16240"/>
        <dbReference type="ChEBI" id="CHEBI:28938"/>
        <dbReference type="ChEBI" id="CHEBI:35179"/>
        <dbReference type="ChEBI" id="CHEBI:59871"/>
        <dbReference type="EC" id="1.4.3.3"/>
    </reaction>
    <physiologicalReaction direction="left-to-right" evidence="8">
        <dbReference type="Rhea" id="RHEA:21817"/>
    </physiologicalReaction>
</comment>
<dbReference type="Proteomes" id="UP000017396">
    <property type="component" value="Chromosome"/>
</dbReference>
<dbReference type="HOGENOM" id="CLU_034311_6_0_3"/>
<evidence type="ECO:0000256" key="8">
    <source>
        <dbReference type="ARBA" id="ARBA00049547"/>
    </source>
</evidence>
<dbReference type="GO" id="GO:0019478">
    <property type="term" value="P:D-amino acid catabolic process"/>
    <property type="evidence" value="ECO:0007669"/>
    <property type="project" value="TreeGrafter"/>
</dbReference>
<dbReference type="eggNOG" id="COG0665">
    <property type="taxonomic scope" value="Bacteria"/>
</dbReference>
<reference evidence="10 11" key="1">
    <citation type="journal article" date="2013" name="PLoS ONE">
        <title>Cultivation and Complete Genome Sequencing of Gloeobacter kilaueensis sp. nov., from a Lava Cave in Kilauea Caldera, Hawai'i.</title>
        <authorList>
            <person name="Saw J.H."/>
            <person name="Schatz M."/>
            <person name="Brown M.V."/>
            <person name="Kunkel D.D."/>
            <person name="Foster J.S."/>
            <person name="Shick H."/>
            <person name="Christensen S."/>
            <person name="Hou S."/>
            <person name="Wan X."/>
            <person name="Donachie S.P."/>
        </authorList>
    </citation>
    <scope>NUCLEOTIDE SEQUENCE [LARGE SCALE GENOMIC DNA]</scope>
    <source>
        <strain evidence="11">JS</strain>
    </source>
</reference>